<proteinExistence type="predicted"/>
<reference evidence="3" key="1">
    <citation type="submission" date="2018-07" db="EMBL/GenBank/DDBJ databases">
        <authorList>
            <person name="Liu B.-T."/>
            <person name="Du Z."/>
        </authorList>
    </citation>
    <scope>NUCLEOTIDE SEQUENCE [LARGE SCALE GENOMIC DNA]</scope>
    <source>
        <strain evidence="3">XYN52</strain>
    </source>
</reference>
<gene>
    <name evidence="2" type="ORF">DVH29_13380</name>
</gene>
<feature type="transmembrane region" description="Helical" evidence="1">
    <location>
        <begin position="26"/>
        <end position="48"/>
    </location>
</feature>
<dbReference type="EMBL" id="QQNH01000024">
    <property type="protein sequence ID" value="RDE08073.1"/>
    <property type="molecule type" value="Genomic_DNA"/>
</dbReference>
<keyword evidence="3" id="KW-1185">Reference proteome</keyword>
<sequence>MGFVEAIKAGFANYFVFTGRARLSEFWWFILFVILGGIGFSIIDWLIFGIDPQTGEGRRVLSGLFHLAVLFPTLTVAWRRMHDTGRPGWYVLAPMLLSFAFMLFAFGGVFAFTMLEVRTGDPGALIGPAAMLGAFGMLAMGVLQLVLTVLMIWWLSRPSEPGDNQYGPYRSA</sequence>
<feature type="transmembrane region" description="Helical" evidence="1">
    <location>
        <begin position="60"/>
        <end position="78"/>
    </location>
</feature>
<keyword evidence="1" id="KW-0472">Membrane</keyword>
<dbReference type="PANTHER" id="PTHR34980:SF2">
    <property type="entry name" value="INNER MEMBRANE PROTEIN YHAH-RELATED"/>
    <property type="match status" value="1"/>
</dbReference>
<accession>A0A369W137</accession>
<evidence type="ECO:0000313" key="2">
    <source>
        <dbReference type="EMBL" id="RDE08073.1"/>
    </source>
</evidence>
<dbReference type="Pfam" id="PF05656">
    <property type="entry name" value="DUF805"/>
    <property type="match status" value="1"/>
</dbReference>
<feature type="transmembrane region" description="Helical" evidence="1">
    <location>
        <begin position="90"/>
        <end position="112"/>
    </location>
</feature>
<dbReference type="GO" id="GO:0005886">
    <property type="term" value="C:plasma membrane"/>
    <property type="evidence" value="ECO:0007669"/>
    <property type="project" value="TreeGrafter"/>
</dbReference>
<organism evidence="2 3">
    <name type="scientific">Pelagibacterium lacus</name>
    <dbReference type="NCBI Taxonomy" id="2282655"/>
    <lineage>
        <taxon>Bacteria</taxon>
        <taxon>Pseudomonadati</taxon>
        <taxon>Pseudomonadota</taxon>
        <taxon>Alphaproteobacteria</taxon>
        <taxon>Hyphomicrobiales</taxon>
        <taxon>Devosiaceae</taxon>
        <taxon>Pelagibacterium</taxon>
    </lineage>
</organism>
<name>A0A369W137_9HYPH</name>
<dbReference type="Proteomes" id="UP000253759">
    <property type="component" value="Unassembled WGS sequence"/>
</dbReference>
<evidence type="ECO:0000256" key="1">
    <source>
        <dbReference type="SAM" id="Phobius"/>
    </source>
</evidence>
<dbReference type="AlphaFoldDB" id="A0A369W137"/>
<feature type="transmembrane region" description="Helical" evidence="1">
    <location>
        <begin position="124"/>
        <end position="155"/>
    </location>
</feature>
<dbReference type="InterPro" id="IPR008523">
    <property type="entry name" value="DUF805"/>
</dbReference>
<dbReference type="OrthoDB" id="9812349at2"/>
<keyword evidence="1" id="KW-0812">Transmembrane</keyword>
<evidence type="ECO:0000313" key="3">
    <source>
        <dbReference type="Proteomes" id="UP000253759"/>
    </source>
</evidence>
<dbReference type="RefSeq" id="WP_114646692.1">
    <property type="nucleotide sequence ID" value="NZ_QQNH01000024.1"/>
</dbReference>
<comment type="caution">
    <text evidence="2">The sequence shown here is derived from an EMBL/GenBank/DDBJ whole genome shotgun (WGS) entry which is preliminary data.</text>
</comment>
<keyword evidence="1" id="KW-1133">Transmembrane helix</keyword>
<dbReference type="PANTHER" id="PTHR34980">
    <property type="entry name" value="INNER MEMBRANE PROTEIN-RELATED-RELATED"/>
    <property type="match status" value="1"/>
</dbReference>
<protein>
    <submittedName>
        <fullName evidence="2">DUF805 domain-containing protein</fullName>
    </submittedName>
</protein>